<evidence type="ECO:0000313" key="3">
    <source>
        <dbReference type="Proteomes" id="UP000663852"/>
    </source>
</evidence>
<dbReference type="OrthoDB" id="9975743at2759"/>
<dbReference type="SUPFAM" id="SSF54001">
    <property type="entry name" value="Cysteine proteinases"/>
    <property type="match status" value="1"/>
</dbReference>
<dbReference type="Pfam" id="PF00112">
    <property type="entry name" value="Peptidase_C1"/>
    <property type="match status" value="1"/>
</dbReference>
<reference evidence="2" key="1">
    <citation type="submission" date="2021-02" db="EMBL/GenBank/DDBJ databases">
        <authorList>
            <person name="Nowell W R."/>
        </authorList>
    </citation>
    <scope>NUCLEOTIDE SEQUENCE</scope>
</reference>
<dbReference type="AlphaFoldDB" id="A0A815PRM0"/>
<comment type="caution">
    <text evidence="2">The sequence shown here is derived from an EMBL/GenBank/DDBJ whole genome shotgun (WGS) entry which is preliminary data.</text>
</comment>
<dbReference type="InterPro" id="IPR000668">
    <property type="entry name" value="Peptidase_C1A_C"/>
</dbReference>
<dbReference type="Gene3D" id="3.90.70.10">
    <property type="entry name" value="Cysteine proteinases"/>
    <property type="match status" value="1"/>
</dbReference>
<dbReference type="EMBL" id="CAJNOJ010000452">
    <property type="protein sequence ID" value="CAF1453596.1"/>
    <property type="molecule type" value="Genomic_DNA"/>
</dbReference>
<dbReference type="InterPro" id="IPR038765">
    <property type="entry name" value="Papain-like_cys_pep_sf"/>
</dbReference>
<name>A0A815PRM0_ADIRI</name>
<dbReference type="CDD" id="cd02619">
    <property type="entry name" value="Peptidase_C1"/>
    <property type="match status" value="1"/>
</dbReference>
<evidence type="ECO:0000313" key="2">
    <source>
        <dbReference type="EMBL" id="CAF1453596.1"/>
    </source>
</evidence>
<feature type="domain" description="Peptidase C1A papain C-terminal" evidence="1">
    <location>
        <begin position="36"/>
        <end position="239"/>
    </location>
</feature>
<gene>
    <name evidence="2" type="ORF">EDS130_LOCUS39677</name>
</gene>
<dbReference type="Proteomes" id="UP000663852">
    <property type="component" value="Unassembled WGS sequence"/>
</dbReference>
<dbReference type="GO" id="GO:0006508">
    <property type="term" value="P:proteolysis"/>
    <property type="evidence" value="ECO:0007669"/>
    <property type="project" value="InterPro"/>
</dbReference>
<protein>
    <recommendedName>
        <fullName evidence="1">Peptidase C1A papain C-terminal domain-containing protein</fullName>
    </recommendedName>
</protein>
<dbReference type="GO" id="GO:0008234">
    <property type="term" value="F:cysteine-type peptidase activity"/>
    <property type="evidence" value="ECO:0007669"/>
    <property type="project" value="InterPro"/>
</dbReference>
<evidence type="ECO:0000259" key="1">
    <source>
        <dbReference type="Pfam" id="PF00112"/>
    </source>
</evidence>
<sequence>MWNTYMIYTDEYPTHVPDEYRYSQQFYSFPFSPLSSQVDLRPYMAPVKYQQDMNTCSANAFASIYEYLIQRTTGYHVDVSRLFINYNGQIRTQFAPLITDYGVTQKDIALAIRDYGVCKEHRWPYDMQFLNLQPTYDAYEEAMNYTVTLLRVPIDILSIETCLHNGILVPIDIVLDGDTAMNIQMNNGFLVEHLLDDRLIDRDAFHTVVLVGYDRRSRHFIARNSWGPHWADNGYFYMPYDFIYNRLRVNYRNDLWTILQIQPRSKTLPSVLRLVAYPS</sequence>
<organism evidence="2 3">
    <name type="scientific">Adineta ricciae</name>
    <name type="common">Rotifer</name>
    <dbReference type="NCBI Taxonomy" id="249248"/>
    <lineage>
        <taxon>Eukaryota</taxon>
        <taxon>Metazoa</taxon>
        <taxon>Spiralia</taxon>
        <taxon>Gnathifera</taxon>
        <taxon>Rotifera</taxon>
        <taxon>Eurotatoria</taxon>
        <taxon>Bdelloidea</taxon>
        <taxon>Adinetida</taxon>
        <taxon>Adinetidae</taxon>
        <taxon>Adineta</taxon>
    </lineage>
</organism>
<accession>A0A815PRM0</accession>
<proteinExistence type="predicted"/>